<dbReference type="Pfam" id="PF03859">
    <property type="entry name" value="CG-1"/>
    <property type="match status" value="1"/>
</dbReference>
<dbReference type="Gene3D" id="1.25.40.20">
    <property type="entry name" value="Ankyrin repeat-containing domain"/>
    <property type="match status" value="1"/>
</dbReference>
<dbReference type="PROSITE" id="PS51437">
    <property type="entry name" value="CG_1"/>
    <property type="match status" value="1"/>
</dbReference>
<dbReference type="GO" id="GO:0006357">
    <property type="term" value="P:regulation of transcription by RNA polymerase II"/>
    <property type="evidence" value="ECO:0007669"/>
    <property type="project" value="TreeGrafter"/>
</dbReference>
<dbReference type="HOGENOM" id="CLU_006458_0_0_1"/>
<reference evidence="9" key="2">
    <citation type="submission" date="2011-02" db="EMBL/GenBank/DDBJ databases">
        <authorList>
            <person name="MacLean D."/>
        </authorList>
    </citation>
    <scope>NUCLEOTIDE SEQUENCE</scope>
</reference>
<evidence type="ECO:0000259" key="8">
    <source>
        <dbReference type="PROSITE" id="PS51437"/>
    </source>
</evidence>
<feature type="repeat" description="ANK" evidence="7">
    <location>
        <begin position="505"/>
        <end position="537"/>
    </location>
</feature>
<dbReference type="Gene3D" id="4.10.270.10">
    <property type="entry name" value="Myosin, subunit A"/>
    <property type="match status" value="1"/>
</dbReference>
<dbReference type="InterPro" id="IPR036770">
    <property type="entry name" value="Ankyrin_rpt-contain_sf"/>
</dbReference>
<dbReference type="GO" id="GO:0003712">
    <property type="term" value="F:transcription coregulator activity"/>
    <property type="evidence" value="ECO:0007669"/>
    <property type="project" value="TreeGrafter"/>
</dbReference>
<dbReference type="PROSITE" id="PS50088">
    <property type="entry name" value="ANK_REPEAT"/>
    <property type="match status" value="2"/>
</dbReference>
<dbReference type="SUPFAM" id="SSF81296">
    <property type="entry name" value="E set domains"/>
    <property type="match status" value="1"/>
</dbReference>
<dbReference type="SUPFAM" id="SSF52540">
    <property type="entry name" value="P-loop containing nucleoside triphosphate hydrolases"/>
    <property type="match status" value="1"/>
</dbReference>
<dbReference type="InterPro" id="IPR013783">
    <property type="entry name" value="Ig-like_fold"/>
</dbReference>
<reference evidence="9" key="1">
    <citation type="journal article" date="2011" name="PLoS Biol.">
        <title>Gene gain and loss during evolution of obligate parasitism in the white rust pathogen of Arabidopsis thaliana.</title>
        <authorList>
            <person name="Kemen E."/>
            <person name="Gardiner A."/>
            <person name="Schultz-Larsen T."/>
            <person name="Kemen A.C."/>
            <person name="Balmuth A.L."/>
            <person name="Robert-Seilaniantz A."/>
            <person name="Bailey K."/>
            <person name="Holub E."/>
            <person name="Studholme D.J."/>
            <person name="Maclean D."/>
            <person name="Jones J.D."/>
        </authorList>
    </citation>
    <scope>NUCLEOTIDE SEQUENCE</scope>
</reference>
<evidence type="ECO:0000256" key="2">
    <source>
        <dbReference type="ARBA" id="ARBA00008267"/>
    </source>
</evidence>
<evidence type="ECO:0000313" key="10">
    <source>
        <dbReference type="EMBL" id="CCA25100.1"/>
    </source>
</evidence>
<dbReference type="InterPro" id="IPR000048">
    <property type="entry name" value="IQ_motif_EF-hand-BS"/>
</dbReference>
<dbReference type="PROSITE" id="PS50297">
    <property type="entry name" value="ANK_REP_REGION"/>
    <property type="match status" value="1"/>
</dbReference>
<evidence type="ECO:0000313" key="9">
    <source>
        <dbReference type="EMBL" id="CCA16139.1"/>
    </source>
</evidence>
<dbReference type="InterPro" id="IPR005559">
    <property type="entry name" value="CG-1_dom"/>
</dbReference>
<dbReference type="SMART" id="SM01076">
    <property type="entry name" value="CG-1"/>
    <property type="match status" value="1"/>
</dbReference>
<keyword evidence="4" id="KW-0010">Activator</keyword>
<comment type="subcellular location">
    <subcellularLocation>
        <location evidence="1">Nucleus</location>
    </subcellularLocation>
</comment>
<dbReference type="SUPFAM" id="SSF48403">
    <property type="entry name" value="Ankyrin repeat"/>
    <property type="match status" value="1"/>
</dbReference>
<dbReference type="PANTHER" id="PTHR23335">
    <property type="entry name" value="CALMODULIN-BINDING TRANSCRIPTION ACTIVATOR CAMTA"/>
    <property type="match status" value="1"/>
</dbReference>
<dbReference type="InterPro" id="IPR002110">
    <property type="entry name" value="Ankyrin_rpt"/>
</dbReference>
<sequence length="833" mass="94821">MGMNVAKDISTRMQSSAVGKDYRRSQIEAQAIKVIAAATTRWLTKDEVLFLLLHAKFLECISINSDSVKQRPQSTYDVTTRSCLPFHHTLNIFCVKGGQILFYNASKISDYKKDGWSWQTRKDQSGRVREDRAKLVVNRHTVILGSYVHSAEIPTFHRRCYYIRDHQQIVLVHYLDLNHREYLPIERCIYKRKERPEAVNPVQSTNFKDAEAGLPDLATIFASDGPKGLLPREEREPSDVFEISDFSPEWDFINGGAKILICLAREVPLLAQNASFFVQFGPYGSVLAEILTPTVIRCTAPQAQAPGKVDLFLYCTDTKIVSEKREFEYKLPTTFEPIEFIGKKRGRAFVHNSEIDVESLLAETEPCMPASFAENSFDKRQYKIRVVERLSEFEQAIQNNSLSKVSTKPSDDFVEHFRNEDFTFDDHLVEVMTDEDIESYSEMLLERVLEQLVRVAHTDEELMQELNCVDETGLSLLHYVCFYNYARFIPFLVAHGAQVNQQNTQGQTALHLAAGCGHQDVVQILLEHQVDLFACDHLKLTAADRAECAGHFDVAFQLRQLMSIHPDDGYQACQTNDIGESAALVGERERDNRKFLMGAFSAMSLHDKCALSLGVLRDPELQCDLDNSTDLATEWIPPDVSTDLGSHISSSTSWFPSSTRARLCDMRSVIADDEVGKHKLVAAMELMDPEELQCLKEEAIVIQHNVRAWLLKRNYYRMRDTTQKLHEVAKSIEIERRDQSRCKVKSDASFPLSNSSEIARLERAAVTVQAATRSMIARKNFLQAKNVTIKVQAATRGALCRKNFSRMKRQALASLVIQRNVREWWNKQSIPSP</sequence>
<gene>
    <name evidence="9" type="primary">AlNc14C18G1921</name>
    <name evidence="10" type="synonym">AlNc14C275G10027</name>
    <name evidence="9" type="ORF">ALNC14_022820</name>
    <name evidence="10" type="ORF">ALNC14_112440</name>
</gene>
<accession>F0W4V1</accession>
<evidence type="ECO:0000256" key="7">
    <source>
        <dbReference type="PROSITE-ProRule" id="PRU00023"/>
    </source>
</evidence>
<evidence type="ECO:0000256" key="6">
    <source>
        <dbReference type="ARBA" id="ARBA00023242"/>
    </source>
</evidence>
<feature type="domain" description="CG-1" evidence="8">
    <location>
        <begin position="31"/>
        <end position="183"/>
    </location>
</feature>
<dbReference type="SMART" id="SM00015">
    <property type="entry name" value="IQ"/>
    <property type="match status" value="3"/>
</dbReference>
<dbReference type="PROSITE" id="PS50096">
    <property type="entry name" value="IQ"/>
    <property type="match status" value="3"/>
</dbReference>
<proteinExistence type="inferred from homology"/>
<protein>
    <submittedName>
        <fullName evidence="9">Calmodulinbinding transcription activator putative</fullName>
    </submittedName>
</protein>
<dbReference type="EMBL" id="FR824320">
    <property type="protein sequence ID" value="CCA25100.1"/>
    <property type="molecule type" value="Genomic_DNA"/>
</dbReference>
<organism evidence="9">
    <name type="scientific">Albugo laibachii Nc14</name>
    <dbReference type="NCBI Taxonomy" id="890382"/>
    <lineage>
        <taxon>Eukaryota</taxon>
        <taxon>Sar</taxon>
        <taxon>Stramenopiles</taxon>
        <taxon>Oomycota</taxon>
        <taxon>Peronosporomycetes</taxon>
        <taxon>Albuginales</taxon>
        <taxon>Albuginaceae</taxon>
        <taxon>Albugo</taxon>
    </lineage>
</organism>
<dbReference type="Pfam" id="PF00612">
    <property type="entry name" value="IQ"/>
    <property type="match status" value="1"/>
</dbReference>
<keyword evidence="5" id="KW-0804">Transcription</keyword>
<evidence type="ECO:0000256" key="4">
    <source>
        <dbReference type="ARBA" id="ARBA00023159"/>
    </source>
</evidence>
<dbReference type="PANTHER" id="PTHR23335:SF1">
    <property type="entry name" value="CALMODULIN-BINDING TRANSCRIPTION ACTIVATOR, ISOFORM F"/>
    <property type="match status" value="1"/>
</dbReference>
<dbReference type="GO" id="GO:0003690">
    <property type="term" value="F:double-stranded DNA binding"/>
    <property type="evidence" value="ECO:0007669"/>
    <property type="project" value="TreeGrafter"/>
</dbReference>
<comment type="similarity">
    <text evidence="2">Belongs to the CAMTA family.</text>
</comment>
<dbReference type="InterPro" id="IPR027417">
    <property type="entry name" value="P-loop_NTPase"/>
</dbReference>
<feature type="repeat" description="ANK" evidence="7">
    <location>
        <begin position="472"/>
        <end position="504"/>
    </location>
</feature>
<dbReference type="InterPro" id="IPR014756">
    <property type="entry name" value="Ig_E-set"/>
</dbReference>
<name>F0W4V1_9STRA</name>
<dbReference type="GO" id="GO:0005634">
    <property type="term" value="C:nucleus"/>
    <property type="evidence" value="ECO:0007669"/>
    <property type="project" value="UniProtKB-SubCell"/>
</dbReference>
<evidence type="ECO:0000256" key="3">
    <source>
        <dbReference type="ARBA" id="ARBA00023043"/>
    </source>
</evidence>
<dbReference type="SMART" id="SM00248">
    <property type="entry name" value="ANK"/>
    <property type="match status" value="2"/>
</dbReference>
<dbReference type="AlphaFoldDB" id="F0W4V1"/>
<keyword evidence="3 7" id="KW-0040">ANK repeat</keyword>
<keyword evidence="6" id="KW-0539">Nucleus</keyword>
<dbReference type="Gene3D" id="1.20.5.190">
    <property type="match status" value="1"/>
</dbReference>
<dbReference type="Gene3D" id="2.60.40.10">
    <property type="entry name" value="Immunoglobulins"/>
    <property type="match status" value="1"/>
</dbReference>
<dbReference type="EMBL" id="FR824063">
    <property type="protein sequence ID" value="CCA16139.1"/>
    <property type="molecule type" value="Genomic_DNA"/>
</dbReference>
<evidence type="ECO:0000256" key="5">
    <source>
        <dbReference type="ARBA" id="ARBA00023163"/>
    </source>
</evidence>
<evidence type="ECO:0000256" key="1">
    <source>
        <dbReference type="ARBA" id="ARBA00004123"/>
    </source>
</evidence>
<dbReference type="Pfam" id="PF12796">
    <property type="entry name" value="Ank_2"/>
    <property type="match status" value="1"/>
</dbReference>